<dbReference type="GO" id="GO:0015833">
    <property type="term" value="P:peptide transport"/>
    <property type="evidence" value="ECO:0007669"/>
    <property type="project" value="UniProtKB-KW"/>
</dbReference>
<dbReference type="FunFam" id="3.90.76.10:FF:000001">
    <property type="entry name" value="Oligopeptide ABC transporter substrate-binding protein"/>
    <property type="match status" value="1"/>
</dbReference>
<dbReference type="PANTHER" id="PTHR30290:SF10">
    <property type="entry name" value="PERIPLASMIC OLIGOPEPTIDE-BINDING PROTEIN-RELATED"/>
    <property type="match status" value="1"/>
</dbReference>
<evidence type="ECO:0000313" key="9">
    <source>
        <dbReference type="Proteomes" id="UP000674938"/>
    </source>
</evidence>
<evidence type="ECO:0000256" key="4">
    <source>
        <dbReference type="ARBA" id="ARBA00022729"/>
    </source>
</evidence>
<protein>
    <submittedName>
        <fullName evidence="8">Peptide ABC transporter substrate-binding protein</fullName>
    </submittedName>
</protein>
<evidence type="ECO:0000256" key="5">
    <source>
        <dbReference type="ARBA" id="ARBA00022856"/>
    </source>
</evidence>
<comment type="caution">
    <text evidence="8">The sequence shown here is derived from an EMBL/GenBank/DDBJ whole genome shotgun (WGS) entry which is preliminary data.</text>
</comment>
<comment type="similarity">
    <text evidence="2">Belongs to the bacterial solute-binding protein 5 family.</text>
</comment>
<evidence type="ECO:0000256" key="6">
    <source>
        <dbReference type="SAM" id="SignalP"/>
    </source>
</evidence>
<dbReference type="FunFam" id="3.10.105.10:FF:000001">
    <property type="entry name" value="Oligopeptide ABC transporter, oligopeptide-binding protein"/>
    <property type="match status" value="1"/>
</dbReference>
<dbReference type="AlphaFoldDB" id="A0A940P8U9"/>
<dbReference type="Gene3D" id="3.10.105.10">
    <property type="entry name" value="Dipeptide-binding Protein, Domain 3"/>
    <property type="match status" value="1"/>
</dbReference>
<feature type="chain" id="PRO_5038713616" evidence="6">
    <location>
        <begin position="22"/>
        <end position="559"/>
    </location>
</feature>
<keyword evidence="5" id="KW-0571">Peptide transport</keyword>
<dbReference type="Proteomes" id="UP000674938">
    <property type="component" value="Unassembled WGS sequence"/>
</dbReference>
<dbReference type="PROSITE" id="PS51257">
    <property type="entry name" value="PROKAR_LIPOPROTEIN"/>
    <property type="match status" value="1"/>
</dbReference>
<keyword evidence="5" id="KW-0653">Protein transport</keyword>
<evidence type="ECO:0000256" key="2">
    <source>
        <dbReference type="ARBA" id="ARBA00005695"/>
    </source>
</evidence>
<dbReference type="Gene3D" id="3.90.76.10">
    <property type="entry name" value="Dipeptide-binding Protein, Domain 1"/>
    <property type="match status" value="1"/>
</dbReference>
<dbReference type="InterPro" id="IPR039424">
    <property type="entry name" value="SBP_5"/>
</dbReference>
<feature type="signal peptide" evidence="6">
    <location>
        <begin position="1"/>
        <end position="21"/>
    </location>
</feature>
<dbReference type="InterPro" id="IPR030678">
    <property type="entry name" value="Peptide/Ni-bd"/>
</dbReference>
<dbReference type="GO" id="GO:1904680">
    <property type="term" value="F:peptide transmembrane transporter activity"/>
    <property type="evidence" value="ECO:0007669"/>
    <property type="project" value="TreeGrafter"/>
</dbReference>
<dbReference type="GO" id="GO:0043190">
    <property type="term" value="C:ATP-binding cassette (ABC) transporter complex"/>
    <property type="evidence" value="ECO:0007669"/>
    <property type="project" value="InterPro"/>
</dbReference>
<dbReference type="EMBL" id="JAEEGA010000016">
    <property type="protein sequence ID" value="MBP1043462.1"/>
    <property type="molecule type" value="Genomic_DNA"/>
</dbReference>
<dbReference type="CDD" id="cd08504">
    <property type="entry name" value="PBP2_OppA"/>
    <property type="match status" value="1"/>
</dbReference>
<reference evidence="8" key="1">
    <citation type="submission" date="2020-12" db="EMBL/GenBank/DDBJ databases">
        <title>Vagococcus allomyrinae sp. nov. and Enterococcus lavae sp. nov., isolated from the larvae of Allomyrina dichotoma.</title>
        <authorList>
            <person name="Lee S.D."/>
        </authorList>
    </citation>
    <scope>NUCLEOTIDE SEQUENCE</scope>
    <source>
        <strain evidence="8">BWB3-3</strain>
    </source>
</reference>
<dbReference type="GO" id="GO:0030288">
    <property type="term" value="C:outer membrane-bounded periplasmic space"/>
    <property type="evidence" value="ECO:0007669"/>
    <property type="project" value="UniProtKB-ARBA"/>
</dbReference>
<keyword evidence="3" id="KW-0813">Transport</keyword>
<evidence type="ECO:0000259" key="7">
    <source>
        <dbReference type="Pfam" id="PF00496"/>
    </source>
</evidence>
<evidence type="ECO:0000256" key="1">
    <source>
        <dbReference type="ARBA" id="ARBA00004196"/>
    </source>
</evidence>
<dbReference type="SUPFAM" id="SSF53850">
    <property type="entry name" value="Periplasmic binding protein-like II"/>
    <property type="match status" value="1"/>
</dbReference>
<keyword evidence="4 6" id="KW-0732">Signal</keyword>
<evidence type="ECO:0000256" key="3">
    <source>
        <dbReference type="ARBA" id="ARBA00022448"/>
    </source>
</evidence>
<dbReference type="Gene3D" id="3.40.190.10">
    <property type="entry name" value="Periplasmic binding protein-like II"/>
    <property type="match status" value="1"/>
</dbReference>
<comment type="subcellular location">
    <subcellularLocation>
        <location evidence="1">Cell envelope</location>
    </subcellularLocation>
</comment>
<dbReference type="Pfam" id="PF00496">
    <property type="entry name" value="SBP_bac_5"/>
    <property type="match status" value="1"/>
</dbReference>
<accession>A0A940P8U9</accession>
<dbReference type="InterPro" id="IPR000914">
    <property type="entry name" value="SBP_5_dom"/>
</dbReference>
<name>A0A940P8U9_9ENTE</name>
<proteinExistence type="inferred from homology"/>
<dbReference type="PIRSF" id="PIRSF002741">
    <property type="entry name" value="MppA"/>
    <property type="match status" value="1"/>
</dbReference>
<feature type="domain" description="Solute-binding protein family 5" evidence="7">
    <location>
        <begin position="88"/>
        <end position="476"/>
    </location>
</feature>
<sequence>MKLKKMMYAGLVTVAALTLVACGSGDKESTDGSKESGASSELAKEQVFNTIVDQEMSSADLALNTDVVGALVLNNVYEGLYRLDENSEPQPAGATEMAEVSEDGLTYKLKLREDAKWSNGDPVTAKDYVYGWQRVVDPETQSEYSYLHGAVKNAEAITAGDKDKSELGIKAVGDYELEITLEKPTPYFDRLLTFTTYFPQHQATVEKYGKEFATTSEKAVYNGPFILTEFDGPGTDQDWTYVKNDQYWDKDTVKLDKITAKVVKESSTALNLYEDGQADDVRLTGELAQQMADDPELVIEKQAGVYYFEMNQRDKDSIFHNEDLRKAISYALDRESLVTKILGDGSVAATGLVPAEMTKDPDGGKDFAEESGEHLEFNKEKALEHWEKAKKELGKDKIEIEILSSDSDFSKKNVEFAQGSLEETLPGLKVSVAPVPLSVRIDRSNKGDFDIVLGGWSADYADPSSFLDLFVTGNSYNRGQFSNKEYDAKLEEAATTNAAKPAERFQNMVEAEKLIMGDMGVVPIYQNAEAHMRRSTIKDVAIHGAGAHYDYKWAYVAAE</sequence>
<dbReference type="RefSeq" id="WP_209531275.1">
    <property type="nucleotide sequence ID" value="NZ_JAEEGA010000016.1"/>
</dbReference>
<organism evidence="8 9">
    <name type="scientific">Vagococcus allomyrinae</name>
    <dbReference type="NCBI Taxonomy" id="2794353"/>
    <lineage>
        <taxon>Bacteria</taxon>
        <taxon>Bacillati</taxon>
        <taxon>Bacillota</taxon>
        <taxon>Bacilli</taxon>
        <taxon>Lactobacillales</taxon>
        <taxon>Enterococcaceae</taxon>
        <taxon>Vagococcus</taxon>
    </lineage>
</organism>
<keyword evidence="9" id="KW-1185">Reference proteome</keyword>
<evidence type="ECO:0000313" key="8">
    <source>
        <dbReference type="EMBL" id="MBP1043462.1"/>
    </source>
</evidence>
<gene>
    <name evidence="8" type="ORF">I6N95_20775</name>
</gene>
<dbReference type="PANTHER" id="PTHR30290">
    <property type="entry name" value="PERIPLASMIC BINDING COMPONENT OF ABC TRANSPORTER"/>
    <property type="match status" value="1"/>
</dbReference>